<reference evidence="2" key="1">
    <citation type="submission" date="2021-02" db="EMBL/GenBank/DDBJ databases">
        <authorList>
            <person name="Nowell W R."/>
        </authorList>
    </citation>
    <scope>NUCLEOTIDE SEQUENCE</scope>
</reference>
<evidence type="ECO:0000313" key="3">
    <source>
        <dbReference type="Proteomes" id="UP000663828"/>
    </source>
</evidence>
<keyword evidence="3" id="KW-1185">Reference proteome</keyword>
<dbReference type="Proteomes" id="UP000663828">
    <property type="component" value="Unassembled WGS sequence"/>
</dbReference>
<sequence>MANLMIVLIDIFDLAEQIGIYCAVKGNDPTGNVQRRFFFILFAIGALSVFKPLFNQPRLYIIFSLCIENLKLILQLSFLPRTADLLTITIVFFFFEVLFHSLALYTAWTSNGNHPNQHRPPRCTICILLFWYEMMFETQILLLFMDSRSPFRDTFFEILISLSIFFGLIVVDKHFSWALYMDDVNTDHSLYNTWRLILNILGVVEYFTLTITGIVYASKLLHNSAQLKTYDFIVCIVMLICYGVNVIVITFIAVAALHWYIPKWHRRSFRTNA</sequence>
<dbReference type="EMBL" id="CAJNOR010000030">
    <property type="protein sequence ID" value="CAF0762790.1"/>
    <property type="molecule type" value="Genomic_DNA"/>
</dbReference>
<feature type="transmembrane region" description="Helical" evidence="1">
    <location>
        <begin position="230"/>
        <end position="261"/>
    </location>
</feature>
<dbReference type="AlphaFoldDB" id="A0A813Q6L7"/>
<accession>A0A813Q6L7</accession>
<gene>
    <name evidence="2" type="ORF">XAT740_LOCUS1029</name>
</gene>
<evidence type="ECO:0000256" key="1">
    <source>
        <dbReference type="SAM" id="Phobius"/>
    </source>
</evidence>
<feature type="transmembrane region" description="Helical" evidence="1">
    <location>
        <begin position="156"/>
        <end position="176"/>
    </location>
</feature>
<keyword evidence="1" id="KW-0812">Transmembrane</keyword>
<feature type="transmembrane region" description="Helical" evidence="1">
    <location>
        <begin position="196"/>
        <end position="218"/>
    </location>
</feature>
<organism evidence="2 3">
    <name type="scientific">Adineta ricciae</name>
    <name type="common">Rotifer</name>
    <dbReference type="NCBI Taxonomy" id="249248"/>
    <lineage>
        <taxon>Eukaryota</taxon>
        <taxon>Metazoa</taxon>
        <taxon>Spiralia</taxon>
        <taxon>Gnathifera</taxon>
        <taxon>Rotifera</taxon>
        <taxon>Eurotatoria</taxon>
        <taxon>Bdelloidea</taxon>
        <taxon>Adinetida</taxon>
        <taxon>Adinetidae</taxon>
        <taxon>Adineta</taxon>
    </lineage>
</organism>
<comment type="caution">
    <text evidence="2">The sequence shown here is derived from an EMBL/GenBank/DDBJ whole genome shotgun (WGS) entry which is preliminary data.</text>
</comment>
<feature type="transmembrane region" description="Helical" evidence="1">
    <location>
        <begin position="125"/>
        <end position="144"/>
    </location>
</feature>
<protein>
    <submittedName>
        <fullName evidence="2">Uncharacterized protein</fullName>
    </submittedName>
</protein>
<evidence type="ECO:0000313" key="2">
    <source>
        <dbReference type="EMBL" id="CAF0762790.1"/>
    </source>
</evidence>
<name>A0A813Q6L7_ADIRI</name>
<keyword evidence="1" id="KW-0472">Membrane</keyword>
<feature type="transmembrane region" description="Helical" evidence="1">
    <location>
        <begin position="85"/>
        <end position="105"/>
    </location>
</feature>
<feature type="transmembrane region" description="Helical" evidence="1">
    <location>
        <begin position="36"/>
        <end position="54"/>
    </location>
</feature>
<proteinExistence type="predicted"/>
<keyword evidence="1" id="KW-1133">Transmembrane helix</keyword>